<dbReference type="RefSeq" id="WP_010935541.1">
    <property type="nucleotide sequence ID" value="NC_002935.2"/>
</dbReference>
<keyword evidence="5" id="KW-0472">Membrane</keyword>
<keyword evidence="3" id="KW-0732">Signal</keyword>
<dbReference type="InterPro" id="IPR013783">
    <property type="entry name" value="Ig-like_fold"/>
</dbReference>
<reference evidence="7 8" key="1">
    <citation type="journal article" date="2003" name="Nucleic Acids Res.">
        <title>The complete genome sequence and analysis of Corynebacterium diphtheriae NCTC13129.</title>
        <authorList>
            <person name="Cerdeno-Tarraga A.M."/>
            <person name="Efstratiou A."/>
            <person name="Dover L.G."/>
            <person name="Holden M.T.G."/>
            <person name="Pallen M."/>
            <person name="Bentley S.D."/>
            <person name="Besra G.S."/>
            <person name="Churcher C."/>
            <person name="James K.D."/>
            <person name="De Zoysa A."/>
            <person name="Chillingworth T."/>
            <person name="Cronin A."/>
            <person name="Dowd L."/>
            <person name="Feltwell T."/>
            <person name="Hamlin N."/>
            <person name="Holroyd S."/>
            <person name="Jagels K."/>
            <person name="Moule S."/>
            <person name="Quail M.A."/>
            <person name="Rabbinowitsch E."/>
            <person name="Rutherford K."/>
            <person name="Thomson N.R."/>
            <person name="Unwin L."/>
            <person name="Whitehead S."/>
            <person name="Barrell B.G.Parkhill.J."/>
        </authorList>
    </citation>
    <scope>NUCLEOTIDE SEQUENCE [LARGE SCALE GENOMIC DNA]</scope>
    <source>
        <strain evidence="8">ATCC 700971 / NCTC 13129 / Biotype gravis</strain>
    </source>
</reference>
<dbReference type="Pfam" id="PF17210">
    <property type="entry name" value="SdrD_B"/>
    <property type="match status" value="1"/>
</dbReference>
<dbReference type="InterPro" id="IPR033764">
    <property type="entry name" value="Sdr_B"/>
</dbReference>
<keyword evidence="8" id="KW-1185">Reference proteome</keyword>
<protein>
    <submittedName>
        <fullName evidence="7">Surface anchored protein</fullName>
    </submittedName>
</protein>
<dbReference type="AlphaFoldDB" id="Q6NF39"/>
<evidence type="ECO:0000313" key="7">
    <source>
        <dbReference type="EMBL" id="CAE50588.1"/>
    </source>
</evidence>
<evidence type="ECO:0000259" key="6">
    <source>
        <dbReference type="Pfam" id="PF17210"/>
    </source>
</evidence>
<dbReference type="Proteomes" id="UP000002198">
    <property type="component" value="Chromosome"/>
</dbReference>
<evidence type="ECO:0000256" key="4">
    <source>
        <dbReference type="SAM" id="MobiDB-lite"/>
    </source>
</evidence>
<dbReference type="GO" id="GO:0005576">
    <property type="term" value="C:extracellular region"/>
    <property type="evidence" value="ECO:0007669"/>
    <property type="project" value="UniProtKB-SubCell"/>
</dbReference>
<dbReference type="EMBL" id="BX248360">
    <property type="protein sequence ID" value="CAE50588.1"/>
    <property type="molecule type" value="Genomic_DNA"/>
</dbReference>
<feature type="domain" description="SD-repeat containing protein B" evidence="6">
    <location>
        <begin position="394"/>
        <end position="517"/>
    </location>
</feature>
<dbReference type="Gene3D" id="2.60.40.10">
    <property type="entry name" value="Immunoglobulins"/>
    <property type="match status" value="1"/>
</dbReference>
<evidence type="ECO:0000256" key="1">
    <source>
        <dbReference type="ARBA" id="ARBA00004613"/>
    </source>
</evidence>
<sequence>MALNFRRRSRVLAILTSLSVVGTMTTTVAVESQEVDPSRLSRYKANEPWALVGPEVKNPEYRTEDFRDPRTAVTEARSTVNGVGVSAIFHKEDKTIEGVSFLTNGADQSEYRATSEMLAGSPSPASLPALGIFTAQSGHTKKINDKEMLDYKGRIPVGTLTLKFDQPVKDPILDFSGLGGYNIFSAHHEEASHEGIRNWEVRNGKIVVTGESASVVGAQINDQIRGSFNHTDLELETPGVKLVELAKNSNLKVDDRSISTVAANNDYVCNTPNDYQTLPEELENGPSYEQNDAFLSPVMKPAGCGSVLAQGEFSELKFTLFSSVEPMSSFAHDTHKTGLLYFAGGVNGGNANPVTPIPMLEGYSKPQEVSDTSNGDLFRMSIRLPEEPVKGSVSVGDFVWIDKDADGRQDDNEPGLAGVKLWLYGPDGGPVTDVHGKVVKSVTTGEDGKYSFKDLPVLTGSDSYTVKVVDVPAGYKPTLSGTGKVPAFKDSSTDLAKSTPGALSENGAQDLTLDFGFVKESATPSDPTVPGFKWWIPLIPLALVPLIPMLAQTVGGSSAPATSAPQVPNAPVSTSNDPKPAPVAQKPQNKQLAATGASVLGLLAMALALIAGGVLLLRSRKES</sequence>
<feature type="compositionally biased region" description="Polar residues" evidence="4">
    <location>
        <begin position="555"/>
        <end position="577"/>
    </location>
</feature>
<dbReference type="SUPFAM" id="SSF117074">
    <property type="entry name" value="Hypothetical protein PA1324"/>
    <property type="match status" value="1"/>
</dbReference>
<comment type="subcellular location">
    <subcellularLocation>
        <location evidence="1">Secreted</location>
    </subcellularLocation>
</comment>
<feature type="transmembrane region" description="Helical" evidence="5">
    <location>
        <begin position="592"/>
        <end position="617"/>
    </location>
</feature>
<accession>Q6NF39</accession>
<keyword evidence="5" id="KW-1133">Transmembrane helix</keyword>
<dbReference type="PATRIC" id="fig|257309.4.peg.2059"/>
<keyword evidence="5" id="KW-0812">Transmembrane</keyword>
<evidence type="ECO:0000256" key="3">
    <source>
        <dbReference type="ARBA" id="ARBA00022729"/>
    </source>
</evidence>
<evidence type="ECO:0000256" key="5">
    <source>
        <dbReference type="SAM" id="Phobius"/>
    </source>
</evidence>
<evidence type="ECO:0000256" key="2">
    <source>
        <dbReference type="ARBA" id="ARBA00022525"/>
    </source>
</evidence>
<dbReference type="HOGENOM" id="CLU_365519_0_0_11"/>
<name>Q6NF39_CORDI</name>
<dbReference type="NCBIfam" id="TIGR01167">
    <property type="entry name" value="LPXTG_anchor"/>
    <property type="match status" value="1"/>
</dbReference>
<feature type="region of interest" description="Disordered" evidence="4">
    <location>
        <begin position="555"/>
        <end position="589"/>
    </location>
</feature>
<gene>
    <name evidence="7" type="ordered locus">DIP2062</name>
</gene>
<proteinExistence type="predicted"/>
<dbReference type="GO" id="GO:0005975">
    <property type="term" value="P:carbohydrate metabolic process"/>
    <property type="evidence" value="ECO:0007669"/>
    <property type="project" value="UniProtKB-ARBA"/>
</dbReference>
<dbReference type="KEGG" id="cdi:DIP2062"/>
<organism evidence="7 8">
    <name type="scientific">Corynebacterium diphtheriae (strain ATCC 700971 / NCTC 13129 / Biotype gravis)</name>
    <dbReference type="NCBI Taxonomy" id="257309"/>
    <lineage>
        <taxon>Bacteria</taxon>
        <taxon>Bacillati</taxon>
        <taxon>Actinomycetota</taxon>
        <taxon>Actinomycetes</taxon>
        <taxon>Mycobacteriales</taxon>
        <taxon>Corynebacteriaceae</taxon>
        <taxon>Corynebacterium</taxon>
    </lineage>
</organism>
<keyword evidence="2" id="KW-0964">Secreted</keyword>
<evidence type="ECO:0000313" key="8">
    <source>
        <dbReference type="Proteomes" id="UP000002198"/>
    </source>
</evidence>